<dbReference type="Pfam" id="PF00008">
    <property type="entry name" value="EGF"/>
    <property type="match status" value="1"/>
</dbReference>
<feature type="disulfide bond" evidence="3">
    <location>
        <begin position="582"/>
        <end position="591"/>
    </location>
</feature>
<evidence type="ECO:0000313" key="8">
    <source>
        <dbReference type="Proteomes" id="UP001153069"/>
    </source>
</evidence>
<name>A0A9N8DBY7_9STRA</name>
<feature type="domain" description="EGF-like" evidence="6">
    <location>
        <begin position="559"/>
        <end position="592"/>
    </location>
</feature>
<evidence type="ECO:0000313" key="7">
    <source>
        <dbReference type="EMBL" id="CAB9497926.1"/>
    </source>
</evidence>
<organism evidence="7 8">
    <name type="scientific">Seminavis robusta</name>
    <dbReference type="NCBI Taxonomy" id="568900"/>
    <lineage>
        <taxon>Eukaryota</taxon>
        <taxon>Sar</taxon>
        <taxon>Stramenopiles</taxon>
        <taxon>Ochrophyta</taxon>
        <taxon>Bacillariophyta</taxon>
        <taxon>Bacillariophyceae</taxon>
        <taxon>Bacillariophycidae</taxon>
        <taxon>Naviculales</taxon>
        <taxon>Naviculaceae</taxon>
        <taxon>Seminavis</taxon>
    </lineage>
</organism>
<dbReference type="EMBL" id="CAICTM010000028">
    <property type="protein sequence ID" value="CAB9497926.1"/>
    <property type="molecule type" value="Genomic_DNA"/>
</dbReference>
<dbReference type="PROSITE" id="PS01186">
    <property type="entry name" value="EGF_2"/>
    <property type="match status" value="2"/>
</dbReference>
<dbReference type="SUPFAM" id="SSF57196">
    <property type="entry name" value="EGF/Laminin"/>
    <property type="match status" value="1"/>
</dbReference>
<sequence>MSTVARQRRKVPTEDASATGSAGKEQLESLKVSVSNVDNGLLVEPPEEDVEELDKGLDKAAAGSPDRRLEKGLTEDIYSLMYTSHKFSAAFFFAWAAFAVQFTILILIFGDLVDLSDDPQVSSNGETNRLKIPAGIETHVQVAQFLSVILTINFTAAGGDMFKGLQHLFNGFDRDLERKHPGANAPKWFVAGVLQVLVGVLMVVNLFILAMQSSGVIGLCLNFAALHFVQEIDDVAFTVASMGLLGLTVQKEVQCVGDIVISAEVRSRTLWMRRIVWIVLVVGLYSCWFVIASWQWSGKFVCDVVLVQFGDAYDADLAFFSGPFRTNGTQNSRDKYVDESGLLKLRYSSTVKVSTDAPPDRGTCNDKHDCVCFDEFIGDNCESSTPTCGWYGIDFRTRGTLANIPGGSFFFDNEFSGINSTRICGRFLYLPYNFDGDDRDTRLRTFMFFTGRRWVIMGAPYEAELPYLSEFYDFIDTSRVLELPPIEGLRLLADNRIFRPLYFSSPVDLGTPSYGFEPSTVTWVLARKHKKAHQSPFFGYWPDDATKLDVQLQCSECSNKTEDGKATCQNDGSCDEHGYCKCLPFYAGLQCEYVYACNELGCFNGGTCNEITGHCQKCRRGAHGNLCQFPLPAKVKENPYFCSTTYDSLSSCRNGQKCDPFELKCECEPPFYGEFCQNSTQADCFLAADDTFDDFVDPCRNGGYCDQSLFHPICLCPEGFSGDFCEVPVPVTNSSGKQIG</sequence>
<dbReference type="PROSITE" id="PS00022">
    <property type="entry name" value="EGF_1"/>
    <property type="match status" value="3"/>
</dbReference>
<feature type="region of interest" description="Disordered" evidence="4">
    <location>
        <begin position="1"/>
        <end position="24"/>
    </location>
</feature>
<gene>
    <name evidence="7" type="ORF">SEMRO_28_G018690.1</name>
</gene>
<keyword evidence="1" id="KW-0732">Signal</keyword>
<feature type="transmembrane region" description="Helical" evidence="5">
    <location>
        <begin position="275"/>
        <end position="296"/>
    </location>
</feature>
<evidence type="ECO:0000256" key="2">
    <source>
        <dbReference type="ARBA" id="ARBA00023157"/>
    </source>
</evidence>
<evidence type="ECO:0000256" key="3">
    <source>
        <dbReference type="PROSITE-ProRule" id="PRU00076"/>
    </source>
</evidence>
<dbReference type="PROSITE" id="PS50026">
    <property type="entry name" value="EGF_3"/>
    <property type="match status" value="3"/>
</dbReference>
<keyword evidence="5" id="KW-0812">Transmembrane</keyword>
<keyword evidence="5" id="KW-1133">Transmembrane helix</keyword>
<keyword evidence="2 3" id="KW-1015">Disulfide bond</keyword>
<evidence type="ECO:0000256" key="1">
    <source>
        <dbReference type="ARBA" id="ARBA00022729"/>
    </source>
</evidence>
<dbReference type="Gene3D" id="2.10.25.10">
    <property type="entry name" value="Laminin"/>
    <property type="match status" value="2"/>
</dbReference>
<dbReference type="SMART" id="SM00181">
    <property type="entry name" value="EGF"/>
    <property type="match status" value="4"/>
</dbReference>
<dbReference type="InterPro" id="IPR000742">
    <property type="entry name" value="EGF"/>
</dbReference>
<dbReference type="OrthoDB" id="47245at2759"/>
<evidence type="ECO:0000256" key="4">
    <source>
        <dbReference type="SAM" id="MobiDB-lite"/>
    </source>
</evidence>
<feature type="transmembrane region" description="Helical" evidence="5">
    <location>
        <begin position="188"/>
        <end position="209"/>
    </location>
</feature>
<feature type="region of interest" description="Disordered" evidence="4">
    <location>
        <begin position="41"/>
        <end position="64"/>
    </location>
</feature>
<feature type="disulfide bond" evidence="3">
    <location>
        <begin position="667"/>
        <end position="676"/>
    </location>
</feature>
<proteinExistence type="predicted"/>
<accession>A0A9N8DBY7</accession>
<feature type="domain" description="EGF-like" evidence="6">
    <location>
        <begin position="638"/>
        <end position="677"/>
    </location>
</feature>
<keyword evidence="3" id="KW-0245">EGF-like domain</keyword>
<reference evidence="7" key="1">
    <citation type="submission" date="2020-06" db="EMBL/GenBank/DDBJ databases">
        <authorList>
            <consortium name="Plant Systems Biology data submission"/>
        </authorList>
    </citation>
    <scope>NUCLEOTIDE SEQUENCE</scope>
    <source>
        <strain evidence="7">D6</strain>
    </source>
</reference>
<protein>
    <recommendedName>
        <fullName evidence="6">EGF-like domain-containing protein</fullName>
    </recommendedName>
</protein>
<feature type="compositionally biased region" description="Basic residues" evidence="4">
    <location>
        <begin position="1"/>
        <end position="10"/>
    </location>
</feature>
<dbReference type="Pfam" id="PF00053">
    <property type="entry name" value="EGF_laminin"/>
    <property type="match status" value="1"/>
</dbReference>
<dbReference type="InterPro" id="IPR050969">
    <property type="entry name" value="Dev_Signal_Modulators"/>
</dbReference>
<dbReference type="GO" id="GO:0009986">
    <property type="term" value="C:cell surface"/>
    <property type="evidence" value="ECO:0007669"/>
    <property type="project" value="TreeGrafter"/>
</dbReference>
<dbReference type="CDD" id="cd00053">
    <property type="entry name" value="EGF"/>
    <property type="match status" value="1"/>
</dbReference>
<dbReference type="Proteomes" id="UP001153069">
    <property type="component" value="Unassembled WGS sequence"/>
</dbReference>
<dbReference type="InterPro" id="IPR002049">
    <property type="entry name" value="LE_dom"/>
</dbReference>
<evidence type="ECO:0000259" key="6">
    <source>
        <dbReference type="PROSITE" id="PS50026"/>
    </source>
</evidence>
<comment type="caution">
    <text evidence="3">Lacks conserved residue(s) required for the propagation of feature annotation.</text>
</comment>
<dbReference type="GO" id="GO:0005576">
    <property type="term" value="C:extracellular region"/>
    <property type="evidence" value="ECO:0007669"/>
    <property type="project" value="TreeGrafter"/>
</dbReference>
<dbReference type="PANTHER" id="PTHR14949">
    <property type="entry name" value="EGF-LIKE-DOMAIN, MULTIPLE 7, 8"/>
    <property type="match status" value="1"/>
</dbReference>
<feature type="domain" description="EGF-like" evidence="6">
    <location>
        <begin position="691"/>
        <end position="726"/>
    </location>
</feature>
<feature type="transmembrane region" description="Helical" evidence="5">
    <location>
        <begin position="87"/>
        <end position="109"/>
    </location>
</feature>
<dbReference type="GO" id="GO:0005102">
    <property type="term" value="F:signaling receptor binding"/>
    <property type="evidence" value="ECO:0007669"/>
    <property type="project" value="TreeGrafter"/>
</dbReference>
<evidence type="ECO:0000256" key="5">
    <source>
        <dbReference type="SAM" id="Phobius"/>
    </source>
</evidence>
<dbReference type="PANTHER" id="PTHR14949:SF55">
    <property type="entry name" value="WNT INHIBITORY FACTOR 1"/>
    <property type="match status" value="1"/>
</dbReference>
<feature type="disulfide bond" evidence="3">
    <location>
        <begin position="716"/>
        <end position="725"/>
    </location>
</feature>
<comment type="caution">
    <text evidence="7">The sequence shown here is derived from an EMBL/GenBank/DDBJ whole genome shotgun (WGS) entry which is preliminary data.</text>
</comment>
<keyword evidence="5" id="KW-0472">Membrane</keyword>
<keyword evidence="8" id="KW-1185">Reference proteome</keyword>
<dbReference type="AlphaFoldDB" id="A0A9N8DBY7"/>